<sequence length="579" mass="67073">MNSDRVKALTVEELTAILEESDSSDSETENVDIVYIPPEVSALTDEEDIDDNLLTEDVLEKDIAGTFEIHGKENSKVKISKTSKNSMKPNWNKTEYPTYSVFPTSVESACLQDMVVQYGEMSPFEIFSLFVDNTLLKLIADFSIKYANSNNRHNFVCSKTELKKFLGILFLSGYNSFPQQDMFWSTDEDKGVDLVKKAMSRNRFREIKRNLHVSDNSSLDKRDKFSKLRPFIEYLNRKFIQFGIFSHNLSIDEQMVPYFGRHSAKMFIKGKPVRFGFKIWCLCSSNGYLYQFQPYGGATQKSNDVHKTLGERVVVDLLHVVQEPSHHRVFFDNFFSSFDLFVTLREKGFFATGTIRDARTGKCTLTGKKEMQKTQRGSYDSAQDNKNEITMVRWNDNNIVTIATNYGSVHPLHKAKRFSRKERKSIHVNQPDILMDYNKHMGGVDIHDNGVANYRIQIRGKKWWWSLFTNSLDSCMVNSWKLFNLLTPDKSMRQLDFKSYIARCLIRCESTEDVDYSGGSSRSSTVLDRIRFDGVGHIVKSDNETRRRCKLCHSTTVYQCKKCNCYLHLKCFEEYHLKK</sequence>
<dbReference type="InterPro" id="IPR029526">
    <property type="entry name" value="PGBD"/>
</dbReference>
<dbReference type="InterPro" id="IPR052638">
    <property type="entry name" value="PiggyBac_TE-derived"/>
</dbReference>
<proteinExistence type="predicted"/>
<comment type="caution">
    <text evidence="2">The sequence shown here is derived from an EMBL/GenBank/DDBJ whole genome shotgun (WGS) entry which is preliminary data.</text>
</comment>
<keyword evidence="3" id="KW-1185">Reference proteome</keyword>
<dbReference type="GO" id="GO:0043565">
    <property type="term" value="F:sequence-specific DNA binding"/>
    <property type="evidence" value="ECO:0007669"/>
    <property type="project" value="TreeGrafter"/>
</dbReference>
<name>A0AAN9W0R8_9ORTH</name>
<protein>
    <recommendedName>
        <fullName evidence="1">PiggyBac transposable element-derived protein domain-containing protein</fullName>
    </recommendedName>
</protein>
<reference evidence="2 3" key="1">
    <citation type="submission" date="2024-03" db="EMBL/GenBank/DDBJ databases">
        <title>The genome assembly and annotation of the cricket Gryllus longicercus Weissman &amp; Gray.</title>
        <authorList>
            <person name="Szrajer S."/>
            <person name="Gray D."/>
            <person name="Ylla G."/>
        </authorList>
    </citation>
    <scope>NUCLEOTIDE SEQUENCE [LARGE SCALE GENOMIC DNA]</scope>
    <source>
        <strain evidence="2">DAG 2021-001</strain>
        <tissue evidence="2">Whole body minus gut</tissue>
    </source>
</reference>
<dbReference type="EMBL" id="JAZDUA010000006">
    <property type="protein sequence ID" value="KAK7874028.1"/>
    <property type="molecule type" value="Genomic_DNA"/>
</dbReference>
<dbReference type="PANTHER" id="PTHR47055:SF3">
    <property type="entry name" value="PHORBOL-ESTER_DAG-TYPE DOMAIN-CONTAINING PROTEIN"/>
    <property type="match status" value="1"/>
</dbReference>
<dbReference type="Pfam" id="PF13843">
    <property type="entry name" value="DDE_Tnp_1_7"/>
    <property type="match status" value="1"/>
</dbReference>
<feature type="domain" description="PiggyBac transposable element-derived protein" evidence="1">
    <location>
        <begin position="122"/>
        <end position="480"/>
    </location>
</feature>
<dbReference type="AlphaFoldDB" id="A0AAN9W0R8"/>
<dbReference type="PANTHER" id="PTHR47055">
    <property type="entry name" value="DDE_TNP_1_7 DOMAIN-CONTAINING PROTEIN"/>
    <property type="match status" value="1"/>
</dbReference>
<organism evidence="2 3">
    <name type="scientific">Gryllus longicercus</name>
    <dbReference type="NCBI Taxonomy" id="2509291"/>
    <lineage>
        <taxon>Eukaryota</taxon>
        <taxon>Metazoa</taxon>
        <taxon>Ecdysozoa</taxon>
        <taxon>Arthropoda</taxon>
        <taxon>Hexapoda</taxon>
        <taxon>Insecta</taxon>
        <taxon>Pterygota</taxon>
        <taxon>Neoptera</taxon>
        <taxon>Polyneoptera</taxon>
        <taxon>Orthoptera</taxon>
        <taxon>Ensifera</taxon>
        <taxon>Gryllidea</taxon>
        <taxon>Grylloidea</taxon>
        <taxon>Gryllidae</taxon>
        <taxon>Gryllinae</taxon>
        <taxon>Gryllus</taxon>
    </lineage>
</organism>
<evidence type="ECO:0000259" key="1">
    <source>
        <dbReference type="Pfam" id="PF13843"/>
    </source>
</evidence>
<accession>A0AAN9W0R8</accession>
<evidence type="ECO:0000313" key="2">
    <source>
        <dbReference type="EMBL" id="KAK7874028.1"/>
    </source>
</evidence>
<evidence type="ECO:0000313" key="3">
    <source>
        <dbReference type="Proteomes" id="UP001378592"/>
    </source>
</evidence>
<dbReference type="Proteomes" id="UP001378592">
    <property type="component" value="Unassembled WGS sequence"/>
</dbReference>
<gene>
    <name evidence="2" type="ORF">R5R35_013431</name>
</gene>